<evidence type="ECO:0000256" key="4">
    <source>
        <dbReference type="ARBA" id="ARBA00023242"/>
    </source>
</evidence>
<feature type="compositionally biased region" description="Basic and acidic residues" evidence="6">
    <location>
        <begin position="1"/>
        <end position="24"/>
    </location>
</feature>
<dbReference type="GO" id="GO:0003723">
    <property type="term" value="F:RNA binding"/>
    <property type="evidence" value="ECO:0007669"/>
    <property type="project" value="UniProtKB-UniRule"/>
</dbReference>
<dbReference type="SMART" id="SM00360">
    <property type="entry name" value="RRM"/>
    <property type="match status" value="1"/>
</dbReference>
<evidence type="ECO:0000256" key="5">
    <source>
        <dbReference type="PROSITE-ProRule" id="PRU00176"/>
    </source>
</evidence>
<dbReference type="Gene3D" id="3.30.70.330">
    <property type="match status" value="1"/>
</dbReference>
<sequence>MGETSDRSTEDVSELKEQGEDMQARKKKRLRKDLISSTDRRGICYFSRVPPHMDPASLRQILSKYGDLQRIYLVPQDHNAQIQRKQVRGFRGKHFSEGWVEFADKSIAKRVARMLNGEQMGGRRRSTFYYDIWNIKYLSKFKWEDLTNEIANKNRTREQKLAMEISAAKRERDFYLSKVDQSRALNSIKERIKKKQKRSEATPGDDEASNELESRVIRQFPQNKPFFDDSAKRKNHLSADVLAVVFTGSS</sequence>
<comment type="subcellular location">
    <subcellularLocation>
        <location evidence="1">Nucleus</location>
        <location evidence="1">Nucleolus</location>
    </subcellularLocation>
</comment>
<dbReference type="PROSITE" id="PS50102">
    <property type="entry name" value="RRM"/>
    <property type="match status" value="1"/>
</dbReference>
<dbReference type="InterPro" id="IPR039119">
    <property type="entry name" value="ABT1/Esf2"/>
</dbReference>
<evidence type="ECO:0000259" key="7">
    <source>
        <dbReference type="PROSITE" id="PS50102"/>
    </source>
</evidence>
<dbReference type="PANTHER" id="PTHR12311:SF7">
    <property type="entry name" value="ACTIVATOR OF BASAL TRANSCRIPTION 1"/>
    <property type="match status" value="1"/>
</dbReference>
<evidence type="ECO:0000313" key="8">
    <source>
        <dbReference type="EMBL" id="KAL0920910.1"/>
    </source>
</evidence>
<dbReference type="GO" id="GO:0005730">
    <property type="term" value="C:nucleolus"/>
    <property type="evidence" value="ECO:0007669"/>
    <property type="project" value="UniProtKB-SubCell"/>
</dbReference>
<dbReference type="CDD" id="cd12263">
    <property type="entry name" value="RRM_ABT1_like"/>
    <property type="match status" value="1"/>
</dbReference>
<evidence type="ECO:0000256" key="3">
    <source>
        <dbReference type="ARBA" id="ARBA00022884"/>
    </source>
</evidence>
<dbReference type="InterPro" id="IPR035979">
    <property type="entry name" value="RBD_domain_sf"/>
</dbReference>
<accession>A0ABD0V7F2</accession>
<keyword evidence="3 5" id="KW-0694">RNA-binding</keyword>
<evidence type="ECO:0000313" key="9">
    <source>
        <dbReference type="Proteomes" id="UP001552299"/>
    </source>
</evidence>
<keyword evidence="4" id="KW-0539">Nucleus</keyword>
<dbReference type="Pfam" id="PF00076">
    <property type="entry name" value="RRM_1"/>
    <property type="match status" value="1"/>
</dbReference>
<evidence type="ECO:0000256" key="6">
    <source>
        <dbReference type="SAM" id="MobiDB-lite"/>
    </source>
</evidence>
<feature type="domain" description="RRM" evidence="7">
    <location>
        <begin position="42"/>
        <end position="124"/>
    </location>
</feature>
<organism evidence="8 9">
    <name type="scientific">Dendrobium thyrsiflorum</name>
    <name type="common">Pinecone-like raceme dendrobium</name>
    <name type="synonym">Orchid</name>
    <dbReference type="NCBI Taxonomy" id="117978"/>
    <lineage>
        <taxon>Eukaryota</taxon>
        <taxon>Viridiplantae</taxon>
        <taxon>Streptophyta</taxon>
        <taxon>Embryophyta</taxon>
        <taxon>Tracheophyta</taxon>
        <taxon>Spermatophyta</taxon>
        <taxon>Magnoliopsida</taxon>
        <taxon>Liliopsida</taxon>
        <taxon>Asparagales</taxon>
        <taxon>Orchidaceae</taxon>
        <taxon>Epidendroideae</taxon>
        <taxon>Malaxideae</taxon>
        <taxon>Dendrobiinae</taxon>
        <taxon>Dendrobium</taxon>
    </lineage>
</organism>
<reference evidence="8 9" key="1">
    <citation type="journal article" date="2024" name="Plant Biotechnol. J.">
        <title>Dendrobium thyrsiflorum genome and its molecular insights into genes involved in important horticultural traits.</title>
        <authorList>
            <person name="Chen B."/>
            <person name="Wang J.Y."/>
            <person name="Zheng P.J."/>
            <person name="Li K.L."/>
            <person name="Liang Y.M."/>
            <person name="Chen X.F."/>
            <person name="Zhang C."/>
            <person name="Zhao X."/>
            <person name="He X."/>
            <person name="Zhang G.Q."/>
            <person name="Liu Z.J."/>
            <person name="Xu Q."/>
        </authorList>
    </citation>
    <scope>NUCLEOTIDE SEQUENCE [LARGE SCALE GENOMIC DNA]</scope>
    <source>
        <strain evidence="8">GZMU011</strain>
    </source>
</reference>
<gene>
    <name evidence="8" type="ORF">M5K25_007929</name>
</gene>
<name>A0ABD0V7F2_DENTH</name>
<comment type="caution">
    <text evidence="8">The sequence shown here is derived from an EMBL/GenBank/DDBJ whole genome shotgun (WGS) entry which is preliminary data.</text>
</comment>
<comment type="similarity">
    <text evidence="2">Belongs to the ESF2/ABP1 family.</text>
</comment>
<feature type="region of interest" description="Disordered" evidence="6">
    <location>
        <begin position="191"/>
        <end position="214"/>
    </location>
</feature>
<dbReference type="EMBL" id="JANQDX010000007">
    <property type="protein sequence ID" value="KAL0920910.1"/>
    <property type="molecule type" value="Genomic_DNA"/>
</dbReference>
<evidence type="ECO:0000256" key="1">
    <source>
        <dbReference type="ARBA" id="ARBA00004604"/>
    </source>
</evidence>
<dbReference type="AlphaFoldDB" id="A0ABD0V7F2"/>
<evidence type="ECO:0000256" key="2">
    <source>
        <dbReference type="ARBA" id="ARBA00005819"/>
    </source>
</evidence>
<protein>
    <recommendedName>
        <fullName evidence="7">RRM domain-containing protein</fullName>
    </recommendedName>
</protein>
<dbReference type="InterPro" id="IPR000504">
    <property type="entry name" value="RRM_dom"/>
</dbReference>
<dbReference type="PANTHER" id="PTHR12311">
    <property type="entry name" value="ACTIVATOR OF BASAL TRANSCRIPTION 1"/>
    <property type="match status" value="1"/>
</dbReference>
<keyword evidence="9" id="KW-1185">Reference proteome</keyword>
<dbReference type="Proteomes" id="UP001552299">
    <property type="component" value="Unassembled WGS sequence"/>
</dbReference>
<feature type="region of interest" description="Disordered" evidence="6">
    <location>
        <begin position="1"/>
        <end position="32"/>
    </location>
</feature>
<dbReference type="SUPFAM" id="SSF54928">
    <property type="entry name" value="RNA-binding domain, RBD"/>
    <property type="match status" value="1"/>
</dbReference>
<proteinExistence type="inferred from homology"/>
<dbReference type="InterPro" id="IPR034353">
    <property type="entry name" value="ABT1/ESF2_RRM"/>
</dbReference>
<dbReference type="InterPro" id="IPR012677">
    <property type="entry name" value="Nucleotide-bd_a/b_plait_sf"/>
</dbReference>